<dbReference type="PANTHER" id="PTHR47266">
    <property type="entry name" value="ENDONUCLEASE-RELATED"/>
    <property type="match status" value="1"/>
</dbReference>
<dbReference type="Gene3D" id="1.10.340.70">
    <property type="match status" value="1"/>
</dbReference>
<feature type="domain" description="Integrase zinc-binding" evidence="2">
    <location>
        <begin position="45"/>
        <end position="96"/>
    </location>
</feature>
<dbReference type="InterPro" id="IPR041588">
    <property type="entry name" value="Integrase_H2C2"/>
</dbReference>
<gene>
    <name evidence="3" type="ORF">EOD39_7161</name>
</gene>
<comment type="caution">
    <text evidence="3">The sequence shown here is derived from an EMBL/GenBank/DDBJ whole genome shotgun (WGS) entry which is preliminary data.</text>
</comment>
<evidence type="ECO:0000313" key="3">
    <source>
        <dbReference type="EMBL" id="RXM31275.1"/>
    </source>
</evidence>
<dbReference type="EMBL" id="SCEB01215111">
    <property type="protein sequence ID" value="RXM31275.1"/>
    <property type="molecule type" value="Genomic_DNA"/>
</dbReference>
<dbReference type="AlphaFoldDB" id="A0A444U7W0"/>
<dbReference type="InterPro" id="IPR052160">
    <property type="entry name" value="Gypsy_RT_Integrase-like"/>
</dbReference>
<protein>
    <recommendedName>
        <fullName evidence="1">Gypsy retrotransposon integrase-like protein 1</fullName>
    </recommendedName>
</protein>
<proteinExistence type="predicted"/>
<accession>A0A444U7W0</accession>
<keyword evidence="4" id="KW-1185">Reference proteome</keyword>
<sequence>MKVTHHMKIPKWLKMEEIVMDQCLTGKYLYVPEKNGECLGRVVTDEEEKTAILNEFHAGHFGIKRMMGKINQRFYWKGTVKDVEQWILHCEACQRFERVKTVAPELNPIKVVSPWYMIDRSLTPFLSCERIQDWTGADGGMWEVWQMVPWLVRRSTAR</sequence>
<dbReference type="FunFam" id="1.10.340.70:FF:000001">
    <property type="entry name" value="Retrovirus-related Pol polyprotein from transposon gypsy-like Protein"/>
    <property type="match status" value="1"/>
</dbReference>
<reference evidence="3 4" key="1">
    <citation type="submission" date="2019-01" db="EMBL/GenBank/DDBJ databases">
        <title>Draft Genome and Complete Hox-Cluster Characterization of the Sterlet Sturgeon (Acipenser ruthenus).</title>
        <authorList>
            <person name="Wei Q."/>
        </authorList>
    </citation>
    <scope>NUCLEOTIDE SEQUENCE [LARGE SCALE GENOMIC DNA]</scope>
    <source>
        <strain evidence="3">WHYD16114868_AA</strain>
        <tissue evidence="3">Blood</tissue>
    </source>
</reference>
<evidence type="ECO:0000259" key="2">
    <source>
        <dbReference type="Pfam" id="PF17921"/>
    </source>
</evidence>
<evidence type="ECO:0000256" key="1">
    <source>
        <dbReference type="ARBA" id="ARBA00039658"/>
    </source>
</evidence>
<dbReference type="Pfam" id="PF17921">
    <property type="entry name" value="Integrase_H2C2"/>
    <property type="match status" value="1"/>
</dbReference>
<organism evidence="3 4">
    <name type="scientific">Acipenser ruthenus</name>
    <name type="common">Sterlet sturgeon</name>
    <dbReference type="NCBI Taxonomy" id="7906"/>
    <lineage>
        <taxon>Eukaryota</taxon>
        <taxon>Metazoa</taxon>
        <taxon>Chordata</taxon>
        <taxon>Craniata</taxon>
        <taxon>Vertebrata</taxon>
        <taxon>Euteleostomi</taxon>
        <taxon>Actinopterygii</taxon>
        <taxon>Chondrostei</taxon>
        <taxon>Acipenseriformes</taxon>
        <taxon>Acipenseridae</taxon>
        <taxon>Acipenser</taxon>
    </lineage>
</organism>
<name>A0A444U7W0_ACIRT</name>
<evidence type="ECO:0000313" key="4">
    <source>
        <dbReference type="Proteomes" id="UP000289886"/>
    </source>
</evidence>
<dbReference type="Proteomes" id="UP000289886">
    <property type="component" value="Unassembled WGS sequence"/>
</dbReference>